<reference evidence="1 2" key="1">
    <citation type="journal article" date="2016" name="Sci. Rep.">
        <title>The Dendrobium catenatum Lindl. genome sequence provides insights into polysaccharide synthase, floral development and adaptive evolution.</title>
        <authorList>
            <person name="Zhang G.Q."/>
            <person name="Xu Q."/>
            <person name="Bian C."/>
            <person name="Tsai W.C."/>
            <person name="Yeh C.M."/>
            <person name="Liu K.W."/>
            <person name="Yoshida K."/>
            <person name="Zhang L.S."/>
            <person name="Chang S.B."/>
            <person name="Chen F."/>
            <person name="Shi Y."/>
            <person name="Su Y.Y."/>
            <person name="Zhang Y.Q."/>
            <person name="Chen L.J."/>
            <person name="Yin Y."/>
            <person name="Lin M."/>
            <person name="Huang H."/>
            <person name="Deng H."/>
            <person name="Wang Z.W."/>
            <person name="Zhu S.L."/>
            <person name="Zhao X."/>
            <person name="Deng C."/>
            <person name="Niu S.C."/>
            <person name="Huang J."/>
            <person name="Wang M."/>
            <person name="Liu G.H."/>
            <person name="Yang H.J."/>
            <person name="Xiao X.J."/>
            <person name="Hsiao Y.Y."/>
            <person name="Wu W.L."/>
            <person name="Chen Y.Y."/>
            <person name="Mitsuda N."/>
            <person name="Ohme-Takagi M."/>
            <person name="Luo Y.B."/>
            <person name="Van de Peer Y."/>
            <person name="Liu Z.J."/>
        </authorList>
    </citation>
    <scope>NUCLEOTIDE SEQUENCE [LARGE SCALE GENOMIC DNA]</scope>
    <source>
        <tissue evidence="1">The whole plant</tissue>
    </source>
</reference>
<sequence>MLLFLDEALPPDPLNSKEVDEIEKAKLCRSNGGKENYSYVIKQNYHSISEDGVVFLEPQHNKSFDEVLMPDPGSSQEACEEMPAAITQLHSVGPPTPASVHITVGVAVKK</sequence>
<keyword evidence="2" id="KW-1185">Reference proteome</keyword>
<gene>
    <name evidence="1" type="ORF">MA16_Dca008647</name>
</gene>
<evidence type="ECO:0000313" key="1">
    <source>
        <dbReference type="EMBL" id="PKU70530.1"/>
    </source>
</evidence>
<accession>A0A2I0W4E6</accession>
<proteinExistence type="predicted"/>
<dbReference type="AlphaFoldDB" id="A0A2I0W4E6"/>
<organism evidence="1 2">
    <name type="scientific">Dendrobium catenatum</name>
    <dbReference type="NCBI Taxonomy" id="906689"/>
    <lineage>
        <taxon>Eukaryota</taxon>
        <taxon>Viridiplantae</taxon>
        <taxon>Streptophyta</taxon>
        <taxon>Embryophyta</taxon>
        <taxon>Tracheophyta</taxon>
        <taxon>Spermatophyta</taxon>
        <taxon>Magnoliopsida</taxon>
        <taxon>Liliopsida</taxon>
        <taxon>Asparagales</taxon>
        <taxon>Orchidaceae</taxon>
        <taxon>Epidendroideae</taxon>
        <taxon>Malaxideae</taxon>
        <taxon>Dendrobiinae</taxon>
        <taxon>Dendrobium</taxon>
    </lineage>
</organism>
<reference evidence="1 2" key="2">
    <citation type="journal article" date="2017" name="Nature">
        <title>The Apostasia genome and the evolution of orchids.</title>
        <authorList>
            <person name="Zhang G.Q."/>
            <person name="Liu K.W."/>
            <person name="Li Z."/>
            <person name="Lohaus R."/>
            <person name="Hsiao Y.Y."/>
            <person name="Niu S.C."/>
            <person name="Wang J.Y."/>
            <person name="Lin Y.C."/>
            <person name="Xu Q."/>
            <person name="Chen L.J."/>
            <person name="Yoshida K."/>
            <person name="Fujiwara S."/>
            <person name="Wang Z.W."/>
            <person name="Zhang Y.Q."/>
            <person name="Mitsuda N."/>
            <person name="Wang M."/>
            <person name="Liu G.H."/>
            <person name="Pecoraro L."/>
            <person name="Huang H.X."/>
            <person name="Xiao X.J."/>
            <person name="Lin M."/>
            <person name="Wu X.Y."/>
            <person name="Wu W.L."/>
            <person name="Chen Y.Y."/>
            <person name="Chang S.B."/>
            <person name="Sakamoto S."/>
            <person name="Ohme-Takagi M."/>
            <person name="Yagi M."/>
            <person name="Zeng S.J."/>
            <person name="Shen C.Y."/>
            <person name="Yeh C.M."/>
            <person name="Luo Y.B."/>
            <person name="Tsai W.C."/>
            <person name="Van de Peer Y."/>
            <person name="Liu Z.J."/>
        </authorList>
    </citation>
    <scope>NUCLEOTIDE SEQUENCE [LARGE SCALE GENOMIC DNA]</scope>
    <source>
        <tissue evidence="1">The whole plant</tissue>
    </source>
</reference>
<protein>
    <submittedName>
        <fullName evidence="1">Uncharacterized protein</fullName>
    </submittedName>
</protein>
<dbReference type="Proteomes" id="UP000233837">
    <property type="component" value="Unassembled WGS sequence"/>
</dbReference>
<name>A0A2I0W4E6_9ASPA</name>
<dbReference type="EMBL" id="KZ502926">
    <property type="protein sequence ID" value="PKU70530.1"/>
    <property type="molecule type" value="Genomic_DNA"/>
</dbReference>
<evidence type="ECO:0000313" key="2">
    <source>
        <dbReference type="Proteomes" id="UP000233837"/>
    </source>
</evidence>